<keyword evidence="2" id="KW-1185">Reference proteome</keyword>
<protein>
    <submittedName>
        <fullName evidence="1">Uncharacterized protein</fullName>
    </submittedName>
</protein>
<sequence length="55" mass="5860">MFAAPLDLPAAGLSILGSLWGASLIPARASDTRYKDLQGWSWLDPGGHHKKRGTA</sequence>
<comment type="caution">
    <text evidence="1">The sequence shown here is derived from an EMBL/GenBank/DDBJ whole genome shotgun (WGS) entry which is preliminary data.</text>
</comment>
<proteinExistence type="predicted"/>
<evidence type="ECO:0000313" key="2">
    <source>
        <dbReference type="Proteomes" id="UP000612362"/>
    </source>
</evidence>
<dbReference type="Proteomes" id="UP000612362">
    <property type="component" value="Unassembled WGS sequence"/>
</dbReference>
<organism evidence="1 2">
    <name type="scientific">Ktedonospora formicarum</name>
    <dbReference type="NCBI Taxonomy" id="2778364"/>
    <lineage>
        <taxon>Bacteria</taxon>
        <taxon>Bacillati</taxon>
        <taxon>Chloroflexota</taxon>
        <taxon>Ktedonobacteria</taxon>
        <taxon>Ktedonobacterales</taxon>
        <taxon>Ktedonobacteraceae</taxon>
        <taxon>Ktedonospora</taxon>
    </lineage>
</organism>
<reference evidence="1" key="1">
    <citation type="submission" date="2020-10" db="EMBL/GenBank/DDBJ databases">
        <title>Taxonomic study of unclassified bacteria belonging to the class Ktedonobacteria.</title>
        <authorList>
            <person name="Yabe S."/>
            <person name="Wang C.M."/>
            <person name="Zheng Y."/>
            <person name="Sakai Y."/>
            <person name="Cavaletti L."/>
            <person name="Monciardini P."/>
            <person name="Donadio S."/>
        </authorList>
    </citation>
    <scope>NUCLEOTIDE SEQUENCE</scope>
    <source>
        <strain evidence="1">SOSP1-1</strain>
    </source>
</reference>
<gene>
    <name evidence="1" type="ORF">KSX_55230</name>
</gene>
<dbReference type="AlphaFoldDB" id="A0A8J3MWA2"/>
<evidence type="ECO:0000313" key="1">
    <source>
        <dbReference type="EMBL" id="GHO47360.1"/>
    </source>
</evidence>
<dbReference type="EMBL" id="BNJF01000003">
    <property type="protein sequence ID" value="GHO47360.1"/>
    <property type="molecule type" value="Genomic_DNA"/>
</dbReference>
<dbReference type="RefSeq" id="WP_220196667.1">
    <property type="nucleotide sequence ID" value="NZ_BNJF01000003.1"/>
</dbReference>
<accession>A0A8J3MWA2</accession>
<name>A0A8J3MWA2_9CHLR</name>